<accession>A0A0R1W2I7</accession>
<dbReference type="InterPro" id="IPR052057">
    <property type="entry name" value="IS150/IS1296_orfA-like"/>
</dbReference>
<sequence length="154" mass="18207">MVKYNPELKAQVVGQYFNDKMSVVELAQKYQVPQRQHQYWIQRYRLGGVETLKRKTSKRKFFTDFKLSVIDYYQTHDESLATVATKYDISACQISIWRTKSNHDGVEALRSHQQGRPAKLKQKKKPTLSPEKQKEVERLRAELIQKIKTYTRQG</sequence>
<dbReference type="PANTHER" id="PTHR33795:SF1">
    <property type="entry name" value="INSERTION ELEMENT IS150 PROTEIN INSJ"/>
    <property type="match status" value="1"/>
</dbReference>
<gene>
    <name evidence="4" type="ORF">FC15_GL000828</name>
</gene>
<evidence type="ECO:0000313" key="4">
    <source>
        <dbReference type="EMBL" id="KRM11727.1"/>
    </source>
</evidence>
<comment type="caution">
    <text evidence="4">The sequence shown here is derived from an EMBL/GenBank/DDBJ whole genome shotgun (WGS) entry which is preliminary data.</text>
</comment>
<feature type="domain" description="Insertion element IS150 protein InsJ-like helix-turn-helix" evidence="3">
    <location>
        <begin position="9"/>
        <end position="59"/>
    </location>
</feature>
<dbReference type="InterPro" id="IPR009057">
    <property type="entry name" value="Homeodomain-like_sf"/>
</dbReference>
<dbReference type="SUPFAM" id="SSF48295">
    <property type="entry name" value="TrpR-like"/>
    <property type="match status" value="1"/>
</dbReference>
<protein>
    <submittedName>
        <fullName evidence="4">IS1223 family transposase ISLasa1b</fullName>
    </submittedName>
</protein>
<dbReference type="Pfam" id="PF13518">
    <property type="entry name" value="HTH_28"/>
    <property type="match status" value="1"/>
</dbReference>
<proteinExistence type="inferred from homology"/>
<evidence type="ECO:0000259" key="3">
    <source>
        <dbReference type="Pfam" id="PF13518"/>
    </source>
</evidence>
<name>A0A0R1W2I7_9LACO</name>
<reference evidence="4 5" key="1">
    <citation type="journal article" date="2015" name="Genome Announc.">
        <title>Expanding the biotechnology potential of lactobacilli through comparative genomics of 213 strains and associated genera.</title>
        <authorList>
            <person name="Sun Z."/>
            <person name="Harris H.M."/>
            <person name="McCann A."/>
            <person name="Guo C."/>
            <person name="Argimon S."/>
            <person name="Zhang W."/>
            <person name="Yang X."/>
            <person name="Jeffery I.B."/>
            <person name="Cooney J.C."/>
            <person name="Kagawa T.F."/>
            <person name="Liu W."/>
            <person name="Song Y."/>
            <person name="Salvetti E."/>
            <person name="Wrobel A."/>
            <person name="Rasinkangas P."/>
            <person name="Parkhill J."/>
            <person name="Rea M.C."/>
            <person name="O'Sullivan O."/>
            <person name="Ritari J."/>
            <person name="Douillard F.P."/>
            <person name="Paul Ross R."/>
            <person name="Yang R."/>
            <person name="Briner A.E."/>
            <person name="Felis G.E."/>
            <person name="de Vos W.M."/>
            <person name="Barrangou R."/>
            <person name="Klaenhammer T.R."/>
            <person name="Caufield P.W."/>
            <person name="Cui Y."/>
            <person name="Zhang H."/>
            <person name="O'Toole P.W."/>
        </authorList>
    </citation>
    <scope>NUCLEOTIDE SEQUENCE [LARGE SCALE GENOMIC DNA]</scope>
    <source>
        <strain evidence="4 5">DSM 17758</strain>
    </source>
</reference>
<dbReference type="RefSeq" id="WP_235803313.1">
    <property type="nucleotide sequence ID" value="NZ_AZFX01000024.1"/>
</dbReference>
<evidence type="ECO:0000256" key="1">
    <source>
        <dbReference type="ARBA" id="ARBA00038232"/>
    </source>
</evidence>
<dbReference type="PANTHER" id="PTHR33795">
    <property type="entry name" value="INSERTION ELEMENT IS150 PROTEIN INSJ"/>
    <property type="match status" value="1"/>
</dbReference>
<dbReference type="GO" id="GO:0043565">
    <property type="term" value="F:sequence-specific DNA binding"/>
    <property type="evidence" value="ECO:0007669"/>
    <property type="project" value="InterPro"/>
</dbReference>
<dbReference type="EMBL" id="AZFX01000024">
    <property type="protein sequence ID" value="KRM11727.1"/>
    <property type="molecule type" value="Genomic_DNA"/>
</dbReference>
<dbReference type="Gene3D" id="1.10.10.60">
    <property type="entry name" value="Homeodomain-like"/>
    <property type="match status" value="2"/>
</dbReference>
<dbReference type="STRING" id="1423735.FC15_GL000828"/>
<keyword evidence="5" id="KW-1185">Reference proteome</keyword>
<dbReference type="InterPro" id="IPR055247">
    <property type="entry name" value="InsJ-like_HTH"/>
</dbReference>
<dbReference type="Proteomes" id="UP000051315">
    <property type="component" value="Unassembled WGS sequence"/>
</dbReference>
<feature type="region of interest" description="Disordered" evidence="2">
    <location>
        <begin position="110"/>
        <end position="135"/>
    </location>
</feature>
<dbReference type="SUPFAM" id="SSF46689">
    <property type="entry name" value="Homeodomain-like"/>
    <property type="match status" value="1"/>
</dbReference>
<evidence type="ECO:0000313" key="5">
    <source>
        <dbReference type="Proteomes" id="UP000051315"/>
    </source>
</evidence>
<dbReference type="InterPro" id="IPR010921">
    <property type="entry name" value="Trp_repressor/repl_initiator"/>
</dbReference>
<dbReference type="AlphaFoldDB" id="A0A0R1W2I7"/>
<comment type="similarity">
    <text evidence="1">Belongs to the IS150/IS1296 orfA family.</text>
</comment>
<dbReference type="PATRIC" id="fig|1423735.3.peg.861"/>
<organism evidence="4 5">
    <name type="scientific">Lapidilactobacillus concavus DSM 17758</name>
    <dbReference type="NCBI Taxonomy" id="1423735"/>
    <lineage>
        <taxon>Bacteria</taxon>
        <taxon>Bacillati</taxon>
        <taxon>Bacillota</taxon>
        <taxon>Bacilli</taxon>
        <taxon>Lactobacillales</taxon>
        <taxon>Lactobacillaceae</taxon>
        <taxon>Lapidilactobacillus</taxon>
    </lineage>
</organism>
<evidence type="ECO:0000256" key="2">
    <source>
        <dbReference type="SAM" id="MobiDB-lite"/>
    </source>
</evidence>